<feature type="transmembrane region" description="Helical" evidence="1">
    <location>
        <begin position="7"/>
        <end position="26"/>
    </location>
</feature>
<dbReference type="AlphaFoldDB" id="A0A1L3J4R3"/>
<dbReference type="KEGG" id="grl:LPB144_06550"/>
<evidence type="ECO:0000256" key="1">
    <source>
        <dbReference type="SAM" id="Phobius"/>
    </source>
</evidence>
<dbReference type="InterPro" id="IPR056442">
    <property type="entry name" value="GINT1_N"/>
</dbReference>
<evidence type="ECO:0000313" key="3">
    <source>
        <dbReference type="EMBL" id="APG60094.1"/>
    </source>
</evidence>
<dbReference type="EMBL" id="CP018153">
    <property type="protein sequence ID" value="APG60094.1"/>
    <property type="molecule type" value="Genomic_DNA"/>
</dbReference>
<gene>
    <name evidence="3" type="ORF">LPB144_06550</name>
</gene>
<dbReference type="OrthoDB" id="3771157at2"/>
<sequence>MKRWIKLILISIGILLIILVIFNYRYPFITEESNGWSIGFRKINNPLQKILPSKINIISHDSLNRVTNSKTRFLADPFMFYENGKYYIFFEHQEEEGPAKIGLFESTDGRSYRFKGNVINELFHLSFPQIFKFKHDYYILPETASINQVILYKAINFPMEWKISDTLINNIKLKDPAILLSDSLHLITGIDDKWNQRIFKSDSLLGKWINDTSFKVKKGDEIRPGGNFFSVRGDWYIPFQNNREGYGTGVSLYQLKEKKFEKVISRQLYKFDSINWFNRGMHHLNVNLINGEYYIIYDGDEIKSDEKKINWKASVKYNLYDLYNFVFK</sequence>
<keyword evidence="1" id="KW-0812">Transmembrane</keyword>
<organism evidence="3 4">
    <name type="scientific">Christiangramia salexigens</name>
    <dbReference type="NCBI Taxonomy" id="1913577"/>
    <lineage>
        <taxon>Bacteria</taxon>
        <taxon>Pseudomonadati</taxon>
        <taxon>Bacteroidota</taxon>
        <taxon>Flavobacteriia</taxon>
        <taxon>Flavobacteriales</taxon>
        <taxon>Flavobacteriaceae</taxon>
        <taxon>Christiangramia</taxon>
    </lineage>
</organism>
<accession>A0A1L3J4R3</accession>
<keyword evidence="1" id="KW-0472">Membrane</keyword>
<proteinExistence type="predicted"/>
<name>A0A1L3J4R3_9FLAO</name>
<keyword evidence="1" id="KW-1133">Transmembrane helix</keyword>
<keyword evidence="4" id="KW-1185">Reference proteome</keyword>
<reference evidence="3 4" key="1">
    <citation type="submission" date="2016-11" db="EMBL/GenBank/DDBJ databases">
        <title>Gramella sp. LPB0144 isolated from marine environment.</title>
        <authorList>
            <person name="Kim E."/>
            <person name="Yi H."/>
        </authorList>
    </citation>
    <scope>NUCLEOTIDE SEQUENCE [LARGE SCALE GENOMIC DNA]</scope>
    <source>
        <strain evidence="3 4">LPB0144</strain>
    </source>
</reference>
<dbReference type="Gene3D" id="2.115.10.20">
    <property type="entry name" value="Glycosyl hydrolase domain, family 43"/>
    <property type="match status" value="1"/>
</dbReference>
<dbReference type="InterPro" id="IPR023296">
    <property type="entry name" value="Glyco_hydro_beta-prop_sf"/>
</dbReference>
<evidence type="ECO:0000259" key="2">
    <source>
        <dbReference type="Pfam" id="PF24793"/>
    </source>
</evidence>
<evidence type="ECO:0000313" key="4">
    <source>
        <dbReference type="Proteomes" id="UP000182510"/>
    </source>
</evidence>
<protein>
    <recommendedName>
        <fullName evidence="2">Glucosamine inositolphosphorylceramide transferase 1 N-terminal domain-containing protein</fullName>
    </recommendedName>
</protein>
<dbReference type="Pfam" id="PF24793">
    <property type="entry name" value="GINT1_N"/>
    <property type="match status" value="1"/>
</dbReference>
<dbReference type="SUPFAM" id="SSF75005">
    <property type="entry name" value="Arabinanase/levansucrase/invertase"/>
    <property type="match status" value="1"/>
</dbReference>
<dbReference type="STRING" id="1913577.LPB144_06550"/>
<dbReference type="RefSeq" id="WP_072552742.1">
    <property type="nucleotide sequence ID" value="NZ_CP018153.1"/>
</dbReference>
<dbReference type="Proteomes" id="UP000182510">
    <property type="component" value="Chromosome"/>
</dbReference>
<feature type="domain" description="Glucosamine inositolphosphorylceramide transferase 1 N-terminal" evidence="2">
    <location>
        <begin position="68"/>
        <end position="300"/>
    </location>
</feature>